<keyword evidence="2" id="KW-1185">Reference proteome</keyword>
<dbReference type="Proteomes" id="UP000015105">
    <property type="component" value="Chromosome 3D"/>
</dbReference>
<dbReference type="GO" id="GO:0043161">
    <property type="term" value="P:proteasome-mediated ubiquitin-dependent protein catabolic process"/>
    <property type="evidence" value="ECO:0007669"/>
    <property type="project" value="TreeGrafter"/>
</dbReference>
<name>A0A453FYV9_AEGTS</name>
<dbReference type="GO" id="GO:0000109">
    <property type="term" value="C:nucleotide-excision repair complex"/>
    <property type="evidence" value="ECO:0007669"/>
    <property type="project" value="TreeGrafter"/>
</dbReference>
<dbReference type="InterPro" id="IPR036322">
    <property type="entry name" value="WD40_repeat_dom_sf"/>
</dbReference>
<dbReference type="Gramene" id="AET3Gv20830000.35">
    <property type="protein sequence ID" value="AET3Gv20830000.35"/>
    <property type="gene ID" value="AET3Gv20830000"/>
</dbReference>
<reference evidence="2" key="2">
    <citation type="journal article" date="2017" name="Nat. Plants">
        <title>The Aegilops tauschii genome reveals multiple impacts of transposons.</title>
        <authorList>
            <person name="Zhao G."/>
            <person name="Zou C."/>
            <person name="Li K."/>
            <person name="Wang K."/>
            <person name="Li T."/>
            <person name="Gao L."/>
            <person name="Zhang X."/>
            <person name="Wang H."/>
            <person name="Yang Z."/>
            <person name="Liu X."/>
            <person name="Jiang W."/>
            <person name="Mao L."/>
            <person name="Kong X."/>
            <person name="Jiao Y."/>
            <person name="Jia J."/>
        </authorList>
    </citation>
    <scope>NUCLEOTIDE SEQUENCE [LARGE SCALE GENOMIC DNA]</scope>
    <source>
        <strain evidence="2">cv. AL8/78</strain>
    </source>
</reference>
<sequence length="46" mass="5290">KFTVSKAIWYPVDTGLFVTASFDNYVKVWDTNSTQVCVIVLRFDQS</sequence>
<dbReference type="GO" id="GO:0031464">
    <property type="term" value="C:Cul4A-RING E3 ubiquitin ligase complex"/>
    <property type="evidence" value="ECO:0007669"/>
    <property type="project" value="TreeGrafter"/>
</dbReference>
<evidence type="ECO:0008006" key="3">
    <source>
        <dbReference type="Google" id="ProtNLM"/>
    </source>
</evidence>
<reference evidence="1" key="4">
    <citation type="submission" date="2019-03" db="UniProtKB">
        <authorList>
            <consortium name="EnsemblPlants"/>
        </authorList>
    </citation>
    <scope>IDENTIFICATION</scope>
</reference>
<protein>
    <recommendedName>
        <fullName evidence="3">Anaphase-promoting complex subunit 4 WD40 domain-containing protein</fullName>
    </recommendedName>
</protein>
<dbReference type="Gene3D" id="2.130.10.10">
    <property type="entry name" value="YVTN repeat-like/Quinoprotein amine dehydrogenase"/>
    <property type="match status" value="1"/>
</dbReference>
<dbReference type="PANTHER" id="PTHR46202:SF1">
    <property type="entry name" value="DNA EXCISION REPAIR PROTEIN ERCC-8"/>
    <property type="match status" value="1"/>
</dbReference>
<reference evidence="1" key="5">
    <citation type="journal article" date="2021" name="G3 (Bethesda)">
        <title>Aegilops tauschii genome assembly Aet v5.0 features greater sequence contiguity and improved annotation.</title>
        <authorList>
            <person name="Wang L."/>
            <person name="Zhu T."/>
            <person name="Rodriguez J.C."/>
            <person name="Deal K.R."/>
            <person name="Dubcovsky J."/>
            <person name="McGuire P.E."/>
            <person name="Lux T."/>
            <person name="Spannagl M."/>
            <person name="Mayer K.F.X."/>
            <person name="Baldrich P."/>
            <person name="Meyers B.C."/>
            <person name="Huo N."/>
            <person name="Gu Y.Q."/>
            <person name="Zhou H."/>
            <person name="Devos K.M."/>
            <person name="Bennetzen J.L."/>
            <person name="Unver T."/>
            <person name="Budak H."/>
            <person name="Gulick P.J."/>
            <person name="Galiba G."/>
            <person name="Kalapos B."/>
            <person name="Nelson D.R."/>
            <person name="Li P."/>
            <person name="You F.M."/>
            <person name="Luo M.C."/>
            <person name="Dvorak J."/>
        </authorList>
    </citation>
    <scope>NUCLEOTIDE SEQUENCE [LARGE SCALE GENOMIC DNA]</scope>
    <source>
        <strain evidence="1">cv. AL8/78</strain>
    </source>
</reference>
<dbReference type="InterPro" id="IPR042238">
    <property type="entry name" value="Rad28/ERCC8/Ckn1/ATCSA-1"/>
</dbReference>
<proteinExistence type="predicted"/>
<evidence type="ECO:0000313" key="1">
    <source>
        <dbReference type="EnsemblPlants" id="AET3Gv20830000.35"/>
    </source>
</evidence>
<accession>A0A453FYV9</accession>
<dbReference type="AlphaFoldDB" id="A0A453FYV9"/>
<dbReference type="GO" id="GO:0000209">
    <property type="term" value="P:protein polyubiquitination"/>
    <property type="evidence" value="ECO:0007669"/>
    <property type="project" value="TreeGrafter"/>
</dbReference>
<dbReference type="GO" id="GO:0006283">
    <property type="term" value="P:transcription-coupled nucleotide-excision repair"/>
    <property type="evidence" value="ECO:0007669"/>
    <property type="project" value="InterPro"/>
</dbReference>
<dbReference type="InterPro" id="IPR015943">
    <property type="entry name" value="WD40/YVTN_repeat-like_dom_sf"/>
</dbReference>
<organism evidence="1 2">
    <name type="scientific">Aegilops tauschii subsp. strangulata</name>
    <name type="common">Goatgrass</name>
    <dbReference type="NCBI Taxonomy" id="200361"/>
    <lineage>
        <taxon>Eukaryota</taxon>
        <taxon>Viridiplantae</taxon>
        <taxon>Streptophyta</taxon>
        <taxon>Embryophyta</taxon>
        <taxon>Tracheophyta</taxon>
        <taxon>Spermatophyta</taxon>
        <taxon>Magnoliopsida</taxon>
        <taxon>Liliopsida</taxon>
        <taxon>Poales</taxon>
        <taxon>Poaceae</taxon>
        <taxon>BOP clade</taxon>
        <taxon>Pooideae</taxon>
        <taxon>Triticodae</taxon>
        <taxon>Triticeae</taxon>
        <taxon>Triticinae</taxon>
        <taxon>Aegilops</taxon>
    </lineage>
</organism>
<reference evidence="1" key="3">
    <citation type="journal article" date="2017" name="Nature">
        <title>Genome sequence of the progenitor of the wheat D genome Aegilops tauschii.</title>
        <authorList>
            <person name="Luo M.C."/>
            <person name="Gu Y.Q."/>
            <person name="Puiu D."/>
            <person name="Wang H."/>
            <person name="Twardziok S.O."/>
            <person name="Deal K.R."/>
            <person name="Huo N."/>
            <person name="Zhu T."/>
            <person name="Wang L."/>
            <person name="Wang Y."/>
            <person name="McGuire P.E."/>
            <person name="Liu S."/>
            <person name="Long H."/>
            <person name="Ramasamy R.K."/>
            <person name="Rodriguez J.C."/>
            <person name="Van S.L."/>
            <person name="Yuan L."/>
            <person name="Wang Z."/>
            <person name="Xia Z."/>
            <person name="Xiao L."/>
            <person name="Anderson O.D."/>
            <person name="Ouyang S."/>
            <person name="Liang Y."/>
            <person name="Zimin A.V."/>
            <person name="Pertea G."/>
            <person name="Qi P."/>
            <person name="Bennetzen J.L."/>
            <person name="Dai X."/>
            <person name="Dawson M.W."/>
            <person name="Muller H.G."/>
            <person name="Kugler K."/>
            <person name="Rivarola-Duarte L."/>
            <person name="Spannagl M."/>
            <person name="Mayer K.F.X."/>
            <person name="Lu F.H."/>
            <person name="Bevan M.W."/>
            <person name="Leroy P."/>
            <person name="Li P."/>
            <person name="You F.M."/>
            <person name="Sun Q."/>
            <person name="Liu Z."/>
            <person name="Lyons E."/>
            <person name="Wicker T."/>
            <person name="Salzberg S.L."/>
            <person name="Devos K.M."/>
            <person name="Dvorak J."/>
        </authorList>
    </citation>
    <scope>NUCLEOTIDE SEQUENCE [LARGE SCALE GENOMIC DNA]</scope>
    <source>
        <strain evidence="1">cv. AL8/78</strain>
    </source>
</reference>
<dbReference type="EnsemblPlants" id="AET3Gv20830000.35">
    <property type="protein sequence ID" value="AET3Gv20830000.35"/>
    <property type="gene ID" value="AET3Gv20830000"/>
</dbReference>
<evidence type="ECO:0000313" key="2">
    <source>
        <dbReference type="Proteomes" id="UP000015105"/>
    </source>
</evidence>
<dbReference type="SUPFAM" id="SSF50978">
    <property type="entry name" value="WD40 repeat-like"/>
    <property type="match status" value="1"/>
</dbReference>
<reference evidence="2" key="1">
    <citation type="journal article" date="2014" name="Science">
        <title>Ancient hybridizations among the ancestral genomes of bread wheat.</title>
        <authorList>
            <consortium name="International Wheat Genome Sequencing Consortium,"/>
            <person name="Marcussen T."/>
            <person name="Sandve S.R."/>
            <person name="Heier L."/>
            <person name="Spannagl M."/>
            <person name="Pfeifer M."/>
            <person name="Jakobsen K.S."/>
            <person name="Wulff B.B."/>
            <person name="Steuernagel B."/>
            <person name="Mayer K.F."/>
            <person name="Olsen O.A."/>
        </authorList>
    </citation>
    <scope>NUCLEOTIDE SEQUENCE [LARGE SCALE GENOMIC DNA]</scope>
    <source>
        <strain evidence="2">cv. AL8/78</strain>
    </source>
</reference>
<dbReference type="PANTHER" id="PTHR46202">
    <property type="entry name" value="DNA EXCISION REPAIR PROTEIN ERCC-8"/>
    <property type="match status" value="1"/>
</dbReference>